<keyword evidence="2" id="KW-1185">Reference proteome</keyword>
<dbReference type="Proteomes" id="UP000460290">
    <property type="component" value="Unassembled WGS sequence"/>
</dbReference>
<gene>
    <name evidence="1" type="ORF">GRI35_00340</name>
</gene>
<dbReference type="OrthoDB" id="7282816at2"/>
<name>A0A844Z2C4_9SPHN</name>
<reference evidence="1 2" key="1">
    <citation type="submission" date="2019-12" db="EMBL/GenBank/DDBJ databases">
        <title>Genomic-based taxomic classification of the family Erythrobacteraceae.</title>
        <authorList>
            <person name="Xu L."/>
        </authorList>
    </citation>
    <scope>NUCLEOTIDE SEQUENCE [LARGE SCALE GENOMIC DNA]</scope>
    <source>
        <strain evidence="1 2">KCTC 42006</strain>
    </source>
</reference>
<proteinExistence type="predicted"/>
<evidence type="ECO:0000313" key="2">
    <source>
        <dbReference type="Proteomes" id="UP000460290"/>
    </source>
</evidence>
<dbReference type="EMBL" id="WTYZ01000001">
    <property type="protein sequence ID" value="MXO81818.1"/>
    <property type="molecule type" value="Genomic_DNA"/>
</dbReference>
<accession>A0A844Z2C4</accession>
<evidence type="ECO:0000313" key="1">
    <source>
        <dbReference type="EMBL" id="MXO81818.1"/>
    </source>
</evidence>
<dbReference type="RefSeq" id="WP_160612182.1">
    <property type="nucleotide sequence ID" value="NZ_JAUFQM010000001.1"/>
</dbReference>
<organism evidence="1 2">
    <name type="scientific">Pontixanthobacter aestiaquae</name>
    <dbReference type="NCBI Taxonomy" id="1509367"/>
    <lineage>
        <taxon>Bacteria</taxon>
        <taxon>Pseudomonadati</taxon>
        <taxon>Pseudomonadota</taxon>
        <taxon>Alphaproteobacteria</taxon>
        <taxon>Sphingomonadales</taxon>
        <taxon>Erythrobacteraceae</taxon>
        <taxon>Pontixanthobacter</taxon>
    </lineage>
</organism>
<sequence length="116" mass="13074">MADHLNPRSARRTRIPAFHLVPTRARVDGWTPLRQAEFIGCSAEPRPVVGAARKVTPGLQWEHALPGKAKPIMRSGTFRTVTKKPDNSRVLQHLAQLDRACRRIDAEHAARRKSQK</sequence>
<protein>
    <submittedName>
        <fullName evidence="1">Uncharacterized protein</fullName>
    </submittedName>
</protein>
<comment type="caution">
    <text evidence="1">The sequence shown here is derived from an EMBL/GenBank/DDBJ whole genome shotgun (WGS) entry which is preliminary data.</text>
</comment>
<dbReference type="AlphaFoldDB" id="A0A844Z2C4"/>